<proteinExistence type="predicted"/>
<keyword evidence="2" id="KW-1185">Reference proteome</keyword>
<organism evidence="1 2">
    <name type="scientific">Streptomyces yaizuensis</name>
    <dbReference type="NCBI Taxonomy" id="2989713"/>
    <lineage>
        <taxon>Bacteria</taxon>
        <taxon>Bacillati</taxon>
        <taxon>Actinomycetota</taxon>
        <taxon>Actinomycetes</taxon>
        <taxon>Kitasatosporales</taxon>
        <taxon>Streptomycetaceae</taxon>
        <taxon>Streptomyces</taxon>
    </lineage>
</organism>
<protein>
    <submittedName>
        <fullName evidence="1">Uncharacterized protein</fullName>
    </submittedName>
</protein>
<gene>
    <name evidence="1" type="ORF">SYYSPA8_36850</name>
</gene>
<evidence type="ECO:0000313" key="2">
    <source>
        <dbReference type="Proteomes" id="UP001291653"/>
    </source>
</evidence>
<name>A0AA86MBG4_9ACTN</name>
<sequence length="90" mass="10112">MPAFKRLTAADLDRLTRAELLDRIEKEGAYWDRKVARGMTADDAAAYQEFSRILHAALNPGAMIQHATRFVQGHGDNGYWAQKPGSRELP</sequence>
<dbReference type="RefSeq" id="WP_323451971.1">
    <property type="nucleotide sequence ID" value="NZ_LC735414.1"/>
</dbReference>
<reference evidence="1 2" key="1">
    <citation type="submission" date="2022-10" db="EMBL/GenBank/DDBJ databases">
        <title>Draft genome sequence of Streptomyces sp. YSPA8.</title>
        <authorList>
            <person name="Moriuchi R."/>
            <person name="Dohra H."/>
            <person name="Yamamura H."/>
            <person name="Kodani S."/>
        </authorList>
    </citation>
    <scope>NUCLEOTIDE SEQUENCE [LARGE SCALE GENOMIC DNA]</scope>
    <source>
        <strain evidence="1 2">YSPA8</strain>
        <plasmid evidence="1 2">pYSPA8-1</plasmid>
    </source>
</reference>
<keyword evidence="1" id="KW-0614">Plasmid</keyword>
<dbReference type="EMBL" id="LC735414">
    <property type="protein sequence ID" value="BDT39488.1"/>
    <property type="molecule type" value="Genomic_DNA"/>
</dbReference>
<evidence type="ECO:0000313" key="1">
    <source>
        <dbReference type="EMBL" id="BDT39488.1"/>
    </source>
</evidence>
<accession>A0AA86MBG4</accession>
<geneLocation type="plasmid" evidence="1 2">
    <name>pYSPA8-1</name>
</geneLocation>
<dbReference type="AlphaFoldDB" id="A0AA86MBG4"/>
<dbReference type="Proteomes" id="UP001291653">
    <property type="component" value="Plasmid pYSPA8-1"/>
</dbReference>